<dbReference type="PANTHER" id="PTHR10739:SF13">
    <property type="entry name" value="CHOLINE-PHOSPHATE CYTIDYLYLTRANSFERASE"/>
    <property type="match status" value="1"/>
</dbReference>
<evidence type="ECO:0000313" key="4">
    <source>
        <dbReference type="Proteomes" id="UP000054144"/>
    </source>
</evidence>
<dbReference type="AlphaFoldDB" id="A0A0D7AMM3"/>
<dbReference type="Gene3D" id="3.40.50.620">
    <property type="entry name" value="HUPs"/>
    <property type="match status" value="1"/>
</dbReference>
<name>A0A0D7AMM3_9AGAR</name>
<evidence type="ECO:0000313" key="3">
    <source>
        <dbReference type="EMBL" id="KIY52999.1"/>
    </source>
</evidence>
<sequence>MDASSMSGDDLSDYDVISTQSDLECSLADLQMLAGRQGADLFEPPPVPAAQRSFPTIGWSARDIQAFVRTALGRYRNENAPAADSLRCVRVYVDGLFDGFDVGYALQLRQAKLAFPCVHLMVGVFSDDLCDSHGVHVTYPHLERCEALRHCRWVDEVVTDAPWEIDAVFLRQQQIDYVAVDEGMSVDPACDKIRLRGYDLVKSMSKCIPTRRTLGVTRLSARKLESLAPSTTSTPIYIRPPVNPCFIPLPREHTAVY</sequence>
<organism evidence="3 4">
    <name type="scientific">Fistulina hepatica ATCC 64428</name>
    <dbReference type="NCBI Taxonomy" id="1128425"/>
    <lineage>
        <taxon>Eukaryota</taxon>
        <taxon>Fungi</taxon>
        <taxon>Dikarya</taxon>
        <taxon>Basidiomycota</taxon>
        <taxon>Agaricomycotina</taxon>
        <taxon>Agaricomycetes</taxon>
        <taxon>Agaricomycetidae</taxon>
        <taxon>Agaricales</taxon>
        <taxon>Fistulinaceae</taxon>
        <taxon>Fistulina</taxon>
    </lineage>
</organism>
<dbReference type="GO" id="GO:0031210">
    <property type="term" value="F:phosphatidylcholine binding"/>
    <property type="evidence" value="ECO:0007669"/>
    <property type="project" value="TreeGrafter"/>
</dbReference>
<dbReference type="EMBL" id="KN881629">
    <property type="protein sequence ID" value="KIY52999.1"/>
    <property type="molecule type" value="Genomic_DNA"/>
</dbReference>
<proteinExistence type="predicted"/>
<feature type="domain" description="Cytidyltransferase-like" evidence="2">
    <location>
        <begin position="92"/>
        <end position="191"/>
    </location>
</feature>
<dbReference type="OrthoDB" id="17102at2759"/>
<protein>
    <recommendedName>
        <fullName evidence="1">choline-phosphate cytidylyltransferase</fullName>
        <ecNumber evidence="1">2.7.7.15</ecNumber>
    </recommendedName>
</protein>
<dbReference type="InterPro" id="IPR004821">
    <property type="entry name" value="Cyt_trans-like"/>
</dbReference>
<dbReference type="InterPro" id="IPR014729">
    <property type="entry name" value="Rossmann-like_a/b/a_fold"/>
</dbReference>
<dbReference type="EC" id="2.7.7.15" evidence="1"/>
<reference evidence="3 4" key="1">
    <citation type="journal article" date="2015" name="Fungal Genet. Biol.">
        <title>Evolution of novel wood decay mechanisms in Agaricales revealed by the genome sequences of Fistulina hepatica and Cylindrobasidium torrendii.</title>
        <authorList>
            <person name="Floudas D."/>
            <person name="Held B.W."/>
            <person name="Riley R."/>
            <person name="Nagy L.G."/>
            <person name="Koehler G."/>
            <person name="Ransdell A.S."/>
            <person name="Younus H."/>
            <person name="Chow J."/>
            <person name="Chiniquy J."/>
            <person name="Lipzen A."/>
            <person name="Tritt A."/>
            <person name="Sun H."/>
            <person name="Haridas S."/>
            <person name="LaButti K."/>
            <person name="Ohm R.A."/>
            <person name="Kues U."/>
            <person name="Blanchette R.A."/>
            <person name="Grigoriev I.V."/>
            <person name="Minto R.E."/>
            <person name="Hibbett D.S."/>
        </authorList>
    </citation>
    <scope>NUCLEOTIDE SEQUENCE [LARGE SCALE GENOMIC DNA]</scope>
    <source>
        <strain evidence="3 4">ATCC 64428</strain>
    </source>
</reference>
<keyword evidence="4" id="KW-1185">Reference proteome</keyword>
<dbReference type="PANTHER" id="PTHR10739">
    <property type="entry name" value="CYTIDYLYLTRANSFERASE"/>
    <property type="match status" value="1"/>
</dbReference>
<dbReference type="SUPFAM" id="SSF52374">
    <property type="entry name" value="Nucleotidylyl transferase"/>
    <property type="match status" value="1"/>
</dbReference>
<gene>
    <name evidence="3" type="ORF">FISHEDRAFT_34147</name>
</gene>
<dbReference type="InterPro" id="IPR045049">
    <property type="entry name" value="Pcy1-like"/>
</dbReference>
<dbReference type="GO" id="GO:0004105">
    <property type="term" value="F:choline-phosphate cytidylyltransferase activity"/>
    <property type="evidence" value="ECO:0007669"/>
    <property type="project" value="UniProtKB-EC"/>
</dbReference>
<dbReference type="GO" id="GO:0005635">
    <property type="term" value="C:nuclear envelope"/>
    <property type="evidence" value="ECO:0007669"/>
    <property type="project" value="TreeGrafter"/>
</dbReference>
<dbReference type="Pfam" id="PF01467">
    <property type="entry name" value="CTP_transf_like"/>
    <property type="match status" value="1"/>
</dbReference>
<evidence type="ECO:0000256" key="1">
    <source>
        <dbReference type="ARBA" id="ARBA00026101"/>
    </source>
</evidence>
<dbReference type="Proteomes" id="UP000054144">
    <property type="component" value="Unassembled WGS sequence"/>
</dbReference>
<evidence type="ECO:0000259" key="2">
    <source>
        <dbReference type="Pfam" id="PF01467"/>
    </source>
</evidence>
<accession>A0A0D7AMM3</accession>